<dbReference type="AlphaFoldDB" id="A0A1W1EF33"/>
<dbReference type="EMBL" id="FPKX01000058">
    <property type="protein sequence ID" value="SFZ98667.1"/>
    <property type="molecule type" value="Genomic_DNA"/>
</dbReference>
<evidence type="ECO:0000313" key="1">
    <source>
        <dbReference type="EMBL" id="SFZ98667.1"/>
    </source>
</evidence>
<dbReference type="PIRSF" id="PIRSF026508">
    <property type="entry name" value="TelA"/>
    <property type="match status" value="1"/>
</dbReference>
<sequence>MDTKVKDLVEKTIETENTEVPSVLPEENVQLQIAMNKLDLKDRNSVIYFGVEAQEKLDDISNRMIEGVQNKDIGAAGDSLNEIVASIRGFDIDELNPNKTVPWYKKVFGAPSPLVEFLQGYETVRDQIDMIANDLEKHKSTLMKDVVSLDKLYEANLDYFRGLEIYIKAGEKKLADLEENIIPEYVEKANTEDMLAIQDLKEVRGFRDDLERKIYDLKLSRQVAMQSLPSIRLVQENDKSLISKITSTLVNTVPLWRNQLAQTITIFRSHDAAKSIKEASDLTNELLEKNADGLREANREVRQQMERGVYDIESIKKANNTLIATLNDSLKIAQEGKVAREKALVDLAETEAKLKEALVSIKVKTENIESKVIDTKEV</sequence>
<proteinExistence type="predicted"/>
<dbReference type="InterPro" id="IPR008863">
    <property type="entry name" value="Toxic_anion-R_TelA"/>
</dbReference>
<organism evidence="1">
    <name type="scientific">hydrothermal vent metagenome</name>
    <dbReference type="NCBI Taxonomy" id="652676"/>
    <lineage>
        <taxon>unclassified sequences</taxon>
        <taxon>metagenomes</taxon>
        <taxon>ecological metagenomes</taxon>
    </lineage>
</organism>
<reference evidence="1" key="1">
    <citation type="submission" date="2016-10" db="EMBL/GenBank/DDBJ databases">
        <authorList>
            <person name="de Groot N.N."/>
        </authorList>
    </citation>
    <scope>NUCLEOTIDE SEQUENCE</scope>
</reference>
<dbReference type="PANTHER" id="PTHR38432">
    <property type="entry name" value="TELA-LIKE PROTEIN SAOUHSC_01408"/>
    <property type="match status" value="1"/>
</dbReference>
<accession>A0A1W1EF33</accession>
<dbReference type="PANTHER" id="PTHR38432:SF1">
    <property type="entry name" value="TELA-LIKE PROTEIN SAOUHSC_01408"/>
    <property type="match status" value="1"/>
</dbReference>
<protein>
    <submittedName>
        <fullName evidence="1">Tellurite resistance protein</fullName>
    </submittedName>
</protein>
<name>A0A1W1EF33_9ZZZZ</name>
<gene>
    <name evidence="1" type="ORF">MNB_SV-5-1056</name>
</gene>
<dbReference type="Pfam" id="PF05816">
    <property type="entry name" value="TelA"/>
    <property type="match status" value="1"/>
</dbReference>